<dbReference type="AlphaFoldDB" id="A0A433U9X1"/>
<name>A0A433U9X1_ELYCH</name>
<comment type="caution">
    <text evidence="1">The sequence shown here is derived from an EMBL/GenBank/DDBJ whole genome shotgun (WGS) entry which is preliminary data.</text>
</comment>
<keyword evidence="2" id="KW-1185">Reference proteome</keyword>
<organism evidence="1 2">
    <name type="scientific">Elysia chlorotica</name>
    <name type="common">Eastern emerald elysia</name>
    <name type="synonym">Sea slug</name>
    <dbReference type="NCBI Taxonomy" id="188477"/>
    <lineage>
        <taxon>Eukaryota</taxon>
        <taxon>Metazoa</taxon>
        <taxon>Spiralia</taxon>
        <taxon>Lophotrochozoa</taxon>
        <taxon>Mollusca</taxon>
        <taxon>Gastropoda</taxon>
        <taxon>Heterobranchia</taxon>
        <taxon>Euthyneura</taxon>
        <taxon>Panpulmonata</taxon>
        <taxon>Sacoglossa</taxon>
        <taxon>Placobranchoidea</taxon>
        <taxon>Plakobranchidae</taxon>
        <taxon>Elysia</taxon>
    </lineage>
</organism>
<evidence type="ECO:0000313" key="2">
    <source>
        <dbReference type="Proteomes" id="UP000271974"/>
    </source>
</evidence>
<proteinExistence type="predicted"/>
<dbReference type="EMBL" id="RQTK01000029">
    <property type="protein sequence ID" value="RUS90576.1"/>
    <property type="molecule type" value="Genomic_DNA"/>
</dbReference>
<sequence length="151" mass="16198">MEGLECQEQLAVALGSQYSLNELNEGGNWQVVGVLLPIGSTTGQESVVCKAEPVIELNESKQDFSFSGQPMPHRALFVSTKVLLEDQKAPIFPTENLCSDTDTTVGAQAKLLLCDGAAESNDGSSEQSVLQGEEEEHVNWLGIDSESNIIS</sequence>
<feature type="non-terminal residue" evidence="1">
    <location>
        <position position="151"/>
    </location>
</feature>
<gene>
    <name evidence="1" type="ORF">EGW08_001664</name>
</gene>
<evidence type="ECO:0000313" key="1">
    <source>
        <dbReference type="EMBL" id="RUS90576.1"/>
    </source>
</evidence>
<protein>
    <submittedName>
        <fullName evidence="1">Uncharacterized protein</fullName>
    </submittedName>
</protein>
<dbReference type="Proteomes" id="UP000271974">
    <property type="component" value="Unassembled WGS sequence"/>
</dbReference>
<accession>A0A433U9X1</accession>
<reference evidence="1 2" key="1">
    <citation type="submission" date="2019-01" db="EMBL/GenBank/DDBJ databases">
        <title>A draft genome assembly of the solar-powered sea slug Elysia chlorotica.</title>
        <authorList>
            <person name="Cai H."/>
            <person name="Li Q."/>
            <person name="Fang X."/>
            <person name="Li J."/>
            <person name="Curtis N.E."/>
            <person name="Altenburger A."/>
            <person name="Shibata T."/>
            <person name="Feng M."/>
            <person name="Maeda T."/>
            <person name="Schwartz J.A."/>
            <person name="Shigenobu S."/>
            <person name="Lundholm N."/>
            <person name="Nishiyama T."/>
            <person name="Yang H."/>
            <person name="Hasebe M."/>
            <person name="Li S."/>
            <person name="Pierce S.K."/>
            <person name="Wang J."/>
        </authorList>
    </citation>
    <scope>NUCLEOTIDE SEQUENCE [LARGE SCALE GENOMIC DNA]</scope>
    <source>
        <strain evidence="1">EC2010</strain>
        <tissue evidence="1">Whole organism of an adult</tissue>
    </source>
</reference>